<dbReference type="Pfam" id="PF17823">
    <property type="entry name" value="DUF5585"/>
    <property type="match status" value="1"/>
</dbReference>
<dbReference type="InterPro" id="IPR013980">
    <property type="entry name" value="MANSC_dom"/>
</dbReference>
<comment type="subcellular location">
    <subcellularLocation>
        <location evidence="1">Membrane</location>
        <topology evidence="1">Single-pass type I membrane protein</topology>
    </subcellularLocation>
</comment>
<reference evidence="11" key="2">
    <citation type="submission" date="2025-08" db="UniProtKB">
        <authorList>
            <consortium name="Ensembl"/>
        </authorList>
    </citation>
    <scope>IDENTIFICATION</scope>
</reference>
<dbReference type="SMART" id="SM00765">
    <property type="entry name" value="MANEC"/>
    <property type="match status" value="1"/>
</dbReference>
<evidence type="ECO:0000256" key="8">
    <source>
        <dbReference type="SAM" id="Phobius"/>
    </source>
</evidence>
<feature type="region of interest" description="Disordered" evidence="7">
    <location>
        <begin position="217"/>
        <end position="267"/>
    </location>
</feature>
<name>A0A8C2TZA2_COTJA</name>
<evidence type="ECO:0000259" key="10">
    <source>
        <dbReference type="PROSITE" id="PS50986"/>
    </source>
</evidence>
<evidence type="ECO:0000256" key="1">
    <source>
        <dbReference type="ARBA" id="ARBA00004479"/>
    </source>
</evidence>
<feature type="chain" id="PRO_5034084450" evidence="9">
    <location>
        <begin position="24"/>
        <end position="439"/>
    </location>
</feature>
<dbReference type="CTD" id="54682"/>
<dbReference type="PROSITE" id="PS50986">
    <property type="entry name" value="MANSC"/>
    <property type="match status" value="1"/>
</dbReference>
<keyword evidence="12" id="KW-1185">Reference proteome</keyword>
<dbReference type="PANTHER" id="PTHR46876">
    <property type="entry name" value="LOW-DENSITY LIPOPROTEIN RECEPTOR-RELATED PROTEIN 11"/>
    <property type="match status" value="1"/>
</dbReference>
<feature type="compositionally biased region" description="Low complexity" evidence="7">
    <location>
        <begin position="226"/>
        <end position="267"/>
    </location>
</feature>
<dbReference type="RefSeq" id="XP_015726316.1">
    <property type="nucleotide sequence ID" value="XM_015870830.2"/>
</dbReference>
<dbReference type="PROSITE" id="PS51257">
    <property type="entry name" value="PROKAR_LIPOPROTEIN"/>
    <property type="match status" value="1"/>
</dbReference>
<evidence type="ECO:0000256" key="3">
    <source>
        <dbReference type="ARBA" id="ARBA00022729"/>
    </source>
</evidence>
<organism evidence="11 12">
    <name type="scientific">Coturnix japonica</name>
    <name type="common">Japanese quail</name>
    <name type="synonym">Coturnix coturnix japonica</name>
    <dbReference type="NCBI Taxonomy" id="93934"/>
    <lineage>
        <taxon>Eukaryota</taxon>
        <taxon>Metazoa</taxon>
        <taxon>Chordata</taxon>
        <taxon>Craniata</taxon>
        <taxon>Vertebrata</taxon>
        <taxon>Euteleostomi</taxon>
        <taxon>Archelosauria</taxon>
        <taxon>Archosauria</taxon>
        <taxon>Dinosauria</taxon>
        <taxon>Saurischia</taxon>
        <taxon>Theropoda</taxon>
        <taxon>Coelurosauria</taxon>
        <taxon>Aves</taxon>
        <taxon>Neognathae</taxon>
        <taxon>Galloanserae</taxon>
        <taxon>Galliformes</taxon>
        <taxon>Phasianidae</taxon>
        <taxon>Perdicinae</taxon>
        <taxon>Coturnix</taxon>
    </lineage>
</organism>
<reference evidence="11" key="1">
    <citation type="submission" date="2015-11" db="EMBL/GenBank/DDBJ databases">
        <authorList>
            <consortium name="International Coturnix japonica Genome Analysis Consortium"/>
            <person name="Warren W."/>
            <person name="Burt D.W."/>
            <person name="Antin P.B."/>
            <person name="Lanford R."/>
            <person name="Gros J."/>
            <person name="Wilson R.K."/>
        </authorList>
    </citation>
    <scope>NUCLEOTIDE SEQUENCE [LARGE SCALE GENOMIC DNA]</scope>
</reference>
<keyword evidence="3 9" id="KW-0732">Signal</keyword>
<keyword evidence="4 8" id="KW-1133">Transmembrane helix</keyword>
<dbReference type="Ensembl" id="ENSCJPT00005027701.1">
    <property type="protein sequence ID" value="ENSCJPP00005020053.1"/>
    <property type="gene ID" value="ENSCJPG00005016199.1"/>
</dbReference>
<evidence type="ECO:0000256" key="6">
    <source>
        <dbReference type="ARBA" id="ARBA00023180"/>
    </source>
</evidence>
<dbReference type="AlphaFoldDB" id="A0A8C2TZA2"/>
<evidence type="ECO:0000256" key="4">
    <source>
        <dbReference type="ARBA" id="ARBA00022989"/>
    </source>
</evidence>
<dbReference type="OrthoDB" id="10071013at2759"/>
<keyword evidence="5 8" id="KW-0472">Membrane</keyword>
<dbReference type="Pfam" id="PF07502">
    <property type="entry name" value="MANEC"/>
    <property type="match status" value="1"/>
</dbReference>
<reference evidence="11" key="3">
    <citation type="submission" date="2025-09" db="UniProtKB">
        <authorList>
            <consortium name="Ensembl"/>
        </authorList>
    </citation>
    <scope>IDENTIFICATION</scope>
</reference>
<keyword evidence="2 8" id="KW-0812">Transmembrane</keyword>
<feature type="signal peptide" evidence="9">
    <location>
        <begin position="1"/>
        <end position="23"/>
    </location>
</feature>
<dbReference type="GO" id="GO:0016020">
    <property type="term" value="C:membrane"/>
    <property type="evidence" value="ECO:0007669"/>
    <property type="project" value="UniProtKB-SubCell"/>
</dbReference>
<evidence type="ECO:0000256" key="7">
    <source>
        <dbReference type="SAM" id="MobiDB-lite"/>
    </source>
</evidence>
<evidence type="ECO:0000313" key="11">
    <source>
        <dbReference type="Ensembl" id="ENSCJPP00005020053.1"/>
    </source>
</evidence>
<dbReference type="GeneTree" id="ENSGT00940000153377"/>
<evidence type="ECO:0000256" key="9">
    <source>
        <dbReference type="SAM" id="SignalP"/>
    </source>
</evidence>
<evidence type="ECO:0000313" key="12">
    <source>
        <dbReference type="Proteomes" id="UP000694412"/>
    </source>
</evidence>
<evidence type="ECO:0000256" key="5">
    <source>
        <dbReference type="ARBA" id="ARBA00023136"/>
    </source>
</evidence>
<dbReference type="Proteomes" id="UP000694412">
    <property type="component" value="Chromosome 1"/>
</dbReference>
<dbReference type="PANTHER" id="PTHR46876:SF3">
    <property type="entry name" value="MANSC DOMAIN CONTAINING 1"/>
    <property type="match status" value="1"/>
</dbReference>
<accession>A0A8C2TZA2</accession>
<gene>
    <name evidence="11" type="primary">MANSC1</name>
</gene>
<evidence type="ECO:0000256" key="2">
    <source>
        <dbReference type="ARBA" id="ARBA00022692"/>
    </source>
</evidence>
<dbReference type="KEGG" id="cjo:107317774"/>
<feature type="transmembrane region" description="Helical" evidence="8">
    <location>
        <begin position="394"/>
        <end position="413"/>
    </location>
</feature>
<dbReference type="InterPro" id="IPR041056">
    <property type="entry name" value="DUF5585"/>
</dbReference>
<keyword evidence="6" id="KW-0325">Glycoprotein</keyword>
<sequence>MAARCLPLCLLAVSCTMPVPSWGRSCASQRMDNAIVDINLSLPMGIRGAEPVHVATAEACIHACCLEKKLSGDKNCNLVIFDAQRTSTQPNCYLFHCPSTEACPMKPAMGLVSYKIDQDTHALEDTSFNSDELSVPSDAGAFIPQSQASHQNLTTALQQSVFHQESELLNHMAKHVDNAEFHTVFPESQRADSPKSLDPLPRQKVINPPPDLSYTDQIGNPPALFPTTESSVPSSTTVTPLPASTARLKSHTTSLPTGGTTPSSDTRTTTFMLTAITRAEPGIPTAKIAATYVFLSSSTASTSTAKWVTSNPITATRSAGLRTSSIPPEPTAVSTSYTSHVSLVSSSFALSTSASPMASQNNHQDYIPSDSEGNLLEDVQRRKGFVQLEDKSRLIAALLFGVIFLLLVIALTGKKMHESLQKRQYTRLDYLINGMYADV</sequence>
<proteinExistence type="predicted"/>
<protein>
    <submittedName>
        <fullName evidence="11">MANSC domain containing 1</fullName>
    </submittedName>
</protein>
<dbReference type="GeneID" id="107317774"/>
<dbReference type="InterPro" id="IPR011106">
    <property type="entry name" value="MANSC_N"/>
</dbReference>
<feature type="domain" description="MANSC" evidence="10">
    <location>
        <begin position="30"/>
        <end position="114"/>
    </location>
</feature>